<organism evidence="3 4">
    <name type="scientific">Coniochaeta pulveracea</name>
    <dbReference type="NCBI Taxonomy" id="177199"/>
    <lineage>
        <taxon>Eukaryota</taxon>
        <taxon>Fungi</taxon>
        <taxon>Dikarya</taxon>
        <taxon>Ascomycota</taxon>
        <taxon>Pezizomycotina</taxon>
        <taxon>Sordariomycetes</taxon>
        <taxon>Sordariomycetidae</taxon>
        <taxon>Coniochaetales</taxon>
        <taxon>Coniochaetaceae</taxon>
        <taxon>Coniochaeta</taxon>
    </lineage>
</organism>
<comment type="caution">
    <text evidence="3">The sequence shown here is derived from an EMBL/GenBank/DDBJ whole genome shotgun (WGS) entry which is preliminary data.</text>
</comment>
<evidence type="ECO:0000313" key="3">
    <source>
        <dbReference type="EMBL" id="RKU48496.1"/>
    </source>
</evidence>
<evidence type="ECO:0000259" key="2">
    <source>
        <dbReference type="Pfam" id="PF07859"/>
    </source>
</evidence>
<sequence length="374" mass="40657">MASTQDPASETLDRIAVRPLVKRLQYAAAAGALQTLVSVAGVKSYFSKPTESAPDLTKTYPVRPSLPISIFFPKTYDRANPSASPLPVFFTIHGGGFVLGSVADTNTWNRLFSTEHNCVVIGLNYAKAPANPYPGPTADIVALFTAVLSDTTLPIDHSKIALGGWSAGGNLALSAAQHPDVRELVKALVPIYPVTDFSIPPERKPATRRFKPELGGFRAKGTDYLMPFAGLFDWAYCPAGGDAKDPGLSVGYVEREAIPKSVFVVGCEMDMLGHEGWRLACKLGGKEVMGKVVGREEVGKRGELEVDDERFFWEAKRDDGGVVRWLLVPDVLHGFDMDLAGIGADEEALEDGRLKADKMRTMIGEWLRENAWCK</sequence>
<evidence type="ECO:0000256" key="1">
    <source>
        <dbReference type="ARBA" id="ARBA00022801"/>
    </source>
</evidence>
<dbReference type="InterPro" id="IPR013094">
    <property type="entry name" value="AB_hydrolase_3"/>
</dbReference>
<keyword evidence="4" id="KW-1185">Reference proteome</keyword>
<evidence type="ECO:0000313" key="4">
    <source>
        <dbReference type="Proteomes" id="UP000275385"/>
    </source>
</evidence>
<accession>A0A420YL31</accession>
<dbReference type="Pfam" id="PF07859">
    <property type="entry name" value="Abhydrolase_3"/>
    <property type="match status" value="1"/>
</dbReference>
<gene>
    <name evidence="3" type="ORF">DL546_005568</name>
</gene>
<dbReference type="PANTHER" id="PTHR48081:SF8">
    <property type="entry name" value="ALPHA_BETA HYDROLASE FOLD-3 DOMAIN-CONTAINING PROTEIN-RELATED"/>
    <property type="match status" value="1"/>
</dbReference>
<dbReference type="GO" id="GO:0016787">
    <property type="term" value="F:hydrolase activity"/>
    <property type="evidence" value="ECO:0007669"/>
    <property type="project" value="UniProtKB-KW"/>
</dbReference>
<keyword evidence="1" id="KW-0378">Hydrolase</keyword>
<dbReference type="AlphaFoldDB" id="A0A420YL31"/>
<dbReference type="STRING" id="177199.A0A420YL31"/>
<dbReference type="Gene3D" id="3.40.50.1820">
    <property type="entry name" value="alpha/beta hydrolase"/>
    <property type="match status" value="1"/>
</dbReference>
<dbReference type="SUPFAM" id="SSF53474">
    <property type="entry name" value="alpha/beta-Hydrolases"/>
    <property type="match status" value="1"/>
</dbReference>
<dbReference type="InterPro" id="IPR050300">
    <property type="entry name" value="GDXG_lipolytic_enzyme"/>
</dbReference>
<name>A0A420YL31_9PEZI</name>
<feature type="domain" description="Alpha/beta hydrolase fold-3" evidence="2">
    <location>
        <begin position="90"/>
        <end position="288"/>
    </location>
</feature>
<protein>
    <recommendedName>
        <fullName evidence="2">Alpha/beta hydrolase fold-3 domain-containing protein</fullName>
    </recommendedName>
</protein>
<dbReference type="EMBL" id="QVQW01000004">
    <property type="protein sequence ID" value="RKU48496.1"/>
    <property type="molecule type" value="Genomic_DNA"/>
</dbReference>
<reference evidence="3 4" key="1">
    <citation type="submission" date="2018-08" db="EMBL/GenBank/DDBJ databases">
        <title>Draft genome of the lignicolous fungus Coniochaeta pulveracea.</title>
        <authorList>
            <person name="Borstlap C.J."/>
            <person name="De Witt R.N."/>
            <person name="Botha A."/>
            <person name="Volschenk H."/>
        </authorList>
    </citation>
    <scope>NUCLEOTIDE SEQUENCE [LARGE SCALE GENOMIC DNA]</scope>
    <source>
        <strain evidence="3 4">CAB683</strain>
    </source>
</reference>
<dbReference type="OrthoDB" id="408631at2759"/>
<dbReference type="PANTHER" id="PTHR48081">
    <property type="entry name" value="AB HYDROLASE SUPERFAMILY PROTEIN C4A8.06C"/>
    <property type="match status" value="1"/>
</dbReference>
<dbReference type="Proteomes" id="UP000275385">
    <property type="component" value="Unassembled WGS sequence"/>
</dbReference>
<dbReference type="InterPro" id="IPR029058">
    <property type="entry name" value="AB_hydrolase_fold"/>
</dbReference>
<proteinExistence type="predicted"/>